<dbReference type="EMBL" id="MT663541">
    <property type="protein sequence ID" value="QOI90573.1"/>
    <property type="molecule type" value="Genomic_DNA"/>
</dbReference>
<accession>A0A7M3UP98</accession>
<protein>
    <submittedName>
        <fullName evidence="3">Uncharacterized protein</fullName>
    </submittedName>
</protein>
<sequence>MRKGYISLRGDENHYYSNKNVIVDLDSIKISLQSFVRTIVKSDTNFSNSKRAWKDVRGYLKESQYIFISDEEIYVDASAIKTLVAIKKDSCKLSYGVFFDSGGVTRLVEDLYKTPGAQKQPADETAIMSQKEPECDSVSLMNLDSKREDSIFEREQILVAKEKAERVRAEILDAREEAIGLLESKIAEQQIVVQKELCEERKLLDKKAKELEAAPSSEKLLGQITALFGNTYDLHSSPPRSSSHERGHRSRDRRSRSRSRDRSRGHRSRGHRSRSRSQSRSRSRDHRSRGHGSLNDRGQKGDRSRGDTALLKQVRVLYNLNSVYLCVIVLFVCDCACDCGRALNRDSHLLTECGV</sequence>
<name>A0A7M3UP98_POV01</name>
<feature type="compositionally biased region" description="Basic residues" evidence="2">
    <location>
        <begin position="246"/>
        <end position="290"/>
    </location>
</feature>
<proteinExistence type="predicted"/>
<keyword evidence="1" id="KW-0175">Coiled coil</keyword>
<evidence type="ECO:0000313" key="3">
    <source>
        <dbReference type="EMBL" id="QOI90573.1"/>
    </source>
</evidence>
<feature type="coiled-coil region" evidence="1">
    <location>
        <begin position="157"/>
        <end position="214"/>
    </location>
</feature>
<evidence type="ECO:0000256" key="2">
    <source>
        <dbReference type="SAM" id="MobiDB-lite"/>
    </source>
</evidence>
<organism evidence="3">
    <name type="scientific">Pyramimonas orientalis virus</name>
    <name type="common">PoV01</name>
    <dbReference type="NCBI Taxonomy" id="455367"/>
    <lineage>
        <taxon>Viruses</taxon>
        <taxon>Varidnaviria</taxon>
        <taxon>Bamfordvirae</taxon>
        <taxon>Nucleocytoviricota</taxon>
        <taxon>Megaviricetes</taxon>
        <taxon>Imitervirales</taxon>
        <taxon>Allomimiviridae</taxon>
        <taxon>Heliosvirus</taxon>
        <taxon>Heliosvirus raunefjordenense</taxon>
    </lineage>
</organism>
<evidence type="ECO:0000256" key="1">
    <source>
        <dbReference type="SAM" id="Coils"/>
    </source>
</evidence>
<reference evidence="3" key="1">
    <citation type="submission" date="2020-06" db="EMBL/GenBank/DDBJ databases">
        <title>Lateral gene transfer of anion-conducting channel rhodopsins between green algae and giant viruses.</title>
        <authorList>
            <person name="Rozenberg A."/>
            <person name="Oppermann J."/>
            <person name="Wietek J."/>
            <person name="Fernandez Lahore R.G."/>
            <person name="Sandaa R.-A."/>
            <person name="Bratbak G."/>
            <person name="Hegemann P."/>
            <person name="Beja O."/>
        </authorList>
    </citation>
    <scope>NUCLEOTIDE SEQUENCE</scope>
    <source>
        <strain evidence="3">01B</strain>
    </source>
</reference>
<gene>
    <name evidence="3" type="ORF">HWQ62_00442</name>
</gene>
<organismHost>
    <name type="scientific">Pyramimonas plurioculata</name>
    <dbReference type="NCBI Taxonomy" id="36893"/>
</organismHost>
<feature type="region of interest" description="Disordered" evidence="2">
    <location>
        <begin position="232"/>
        <end position="304"/>
    </location>
</feature>